<name>T5KQU8_MICMQ</name>
<reference evidence="2 3" key="1">
    <citation type="journal article" date="2013" name="Genome Announc.">
        <title>Whole-genome sequences of five oyster-associated bacteria show potential for crude oil hydrocarbon degradation.</title>
        <authorList>
            <person name="Chauhan A."/>
            <person name="Green S."/>
            <person name="Pathak A."/>
            <person name="Thomas J."/>
            <person name="Venkatramanan R."/>
        </authorList>
    </citation>
    <scope>NUCLEOTIDE SEQUENCE [LARGE SCALE GENOMIC DNA]</scope>
    <source>
        <strain evidence="2 3">MF109</strain>
    </source>
</reference>
<accession>T5KQU8</accession>
<feature type="transmembrane region" description="Helical" evidence="1">
    <location>
        <begin position="38"/>
        <end position="67"/>
    </location>
</feature>
<dbReference type="PATRIC" id="fig|1333857.3.peg.933"/>
<gene>
    <name evidence="2" type="ORF">L687_13485</name>
</gene>
<sequence>MLSIIGLVLAFVAAPIGLILSIVAVVKLGKAGQPKGLAIAGIIIGAILTIAGIIGIILFATVIAGLIGMCAELGTGVWEVDGVTYRCG</sequence>
<evidence type="ECO:0000313" key="3">
    <source>
        <dbReference type="Proteomes" id="UP000016033"/>
    </source>
</evidence>
<proteinExistence type="predicted"/>
<keyword evidence="1" id="KW-1133">Transmembrane helix</keyword>
<dbReference type="AlphaFoldDB" id="T5KQU8"/>
<dbReference type="EMBL" id="ATAO01000101">
    <property type="protein sequence ID" value="EQM82394.1"/>
    <property type="molecule type" value="Genomic_DNA"/>
</dbReference>
<keyword evidence="1" id="KW-0812">Transmembrane</keyword>
<protein>
    <recommendedName>
        <fullName evidence="4">DUF4190 domain-containing protein</fullName>
    </recommendedName>
</protein>
<evidence type="ECO:0000256" key="1">
    <source>
        <dbReference type="SAM" id="Phobius"/>
    </source>
</evidence>
<dbReference type="Proteomes" id="UP000016033">
    <property type="component" value="Unassembled WGS sequence"/>
</dbReference>
<organism evidence="2 3">
    <name type="scientific">Microbacterium maritypicum MF109</name>
    <dbReference type="NCBI Taxonomy" id="1333857"/>
    <lineage>
        <taxon>Bacteria</taxon>
        <taxon>Bacillati</taxon>
        <taxon>Actinomycetota</taxon>
        <taxon>Actinomycetes</taxon>
        <taxon>Micrococcales</taxon>
        <taxon>Microbacteriaceae</taxon>
        <taxon>Microbacterium</taxon>
    </lineage>
</organism>
<evidence type="ECO:0000313" key="2">
    <source>
        <dbReference type="EMBL" id="EQM82394.1"/>
    </source>
</evidence>
<comment type="caution">
    <text evidence="2">The sequence shown here is derived from an EMBL/GenBank/DDBJ whole genome shotgun (WGS) entry which is preliminary data.</text>
</comment>
<evidence type="ECO:0008006" key="4">
    <source>
        <dbReference type="Google" id="ProtNLM"/>
    </source>
</evidence>
<feature type="transmembrane region" description="Helical" evidence="1">
    <location>
        <begin position="6"/>
        <end position="26"/>
    </location>
</feature>
<keyword evidence="1" id="KW-0472">Membrane</keyword>